<feature type="domain" description="Tyr recombinase" evidence="4">
    <location>
        <begin position="234"/>
        <end position="424"/>
    </location>
</feature>
<dbReference type="InterPro" id="IPR050090">
    <property type="entry name" value="Tyrosine_recombinase_XerCD"/>
</dbReference>
<sequence length="429" mass="50231">MNFQFKIRNGKKNATILCELRFGKNIRIRKSTSFAIPMQSIKYWDSNKQLLKLPNDILNGDHINNRLNELRTKVYSELSSFSQDTTHIDKKLLLEKLNSILTPLEIVEEKLEEPTKPKLVMDYFQWYIDFYSEHISPNTGSVLGKGTLSTYKNALRFLRDYLESNNIKDFKFNDINKAFYYDFIDYGQYQGYSKNYIGSIIQKTKTIIRSAFDEDIHSNSEFRKRYFKKFSEEVNHPYLTEDEILSLYNLKIKNKYLDNIRDIFIIACYTGLRIGDLMGFLKNPKVEEFNGRKHIHIIQNKTKRPVFIPLKQIVLDILGKRKGSFPPFIHQNLINKEIKLLLKKCGVIEPYEVEKTIGGKSVFISEPKYKFIGCHSARRSFCTNAYNSGMPLQDIMVFSGHSSERMVLLYIKASAREKAKKVSDHVFFN</sequence>
<dbReference type="Gene3D" id="1.10.443.10">
    <property type="entry name" value="Intergrase catalytic core"/>
    <property type="match status" value="1"/>
</dbReference>
<evidence type="ECO:0000259" key="4">
    <source>
        <dbReference type="PROSITE" id="PS51898"/>
    </source>
</evidence>
<evidence type="ECO:0000313" key="6">
    <source>
        <dbReference type="Proteomes" id="UP000598120"/>
    </source>
</evidence>
<dbReference type="RefSeq" id="WP_188606004.1">
    <property type="nucleotide sequence ID" value="NZ_BMIC01000003.1"/>
</dbReference>
<dbReference type="InterPro" id="IPR025269">
    <property type="entry name" value="SAM-like_dom"/>
</dbReference>
<reference evidence="5 6" key="1">
    <citation type="journal article" date="2014" name="Int. J. Syst. Evol. Microbiol.">
        <title>Complete genome sequence of Corynebacterium casei LMG S-19264T (=DSM 44701T), isolated from a smear-ripened cheese.</title>
        <authorList>
            <consortium name="US DOE Joint Genome Institute (JGI-PGF)"/>
            <person name="Walter F."/>
            <person name="Albersmeier A."/>
            <person name="Kalinowski J."/>
            <person name="Ruckert C."/>
        </authorList>
    </citation>
    <scope>NUCLEOTIDE SEQUENCE [LARGE SCALE GENOMIC DNA]</scope>
    <source>
        <strain evidence="5 6">CGMCC 1.15295</strain>
    </source>
</reference>
<gene>
    <name evidence="5" type="ORF">GCM10011531_17630</name>
</gene>
<dbReference type="Proteomes" id="UP000598120">
    <property type="component" value="Unassembled WGS sequence"/>
</dbReference>
<organism evidence="5 6">
    <name type="scientific">Aquaticitalea lipolytica</name>
    <dbReference type="NCBI Taxonomy" id="1247562"/>
    <lineage>
        <taxon>Bacteria</taxon>
        <taxon>Pseudomonadati</taxon>
        <taxon>Bacteroidota</taxon>
        <taxon>Flavobacteriia</taxon>
        <taxon>Flavobacteriales</taxon>
        <taxon>Flavobacteriaceae</taxon>
        <taxon>Aquaticitalea</taxon>
    </lineage>
</organism>
<dbReference type="GO" id="GO:0015074">
    <property type="term" value="P:DNA integration"/>
    <property type="evidence" value="ECO:0007669"/>
    <property type="project" value="InterPro"/>
</dbReference>
<comment type="caution">
    <text evidence="5">The sequence shown here is derived from an EMBL/GenBank/DDBJ whole genome shotgun (WGS) entry which is preliminary data.</text>
</comment>
<dbReference type="Gene3D" id="1.10.150.130">
    <property type="match status" value="1"/>
</dbReference>
<dbReference type="GO" id="GO:0003677">
    <property type="term" value="F:DNA binding"/>
    <property type="evidence" value="ECO:0007669"/>
    <property type="project" value="UniProtKB-KW"/>
</dbReference>
<dbReference type="PANTHER" id="PTHR30349:SF64">
    <property type="entry name" value="PROPHAGE INTEGRASE INTD-RELATED"/>
    <property type="match status" value="1"/>
</dbReference>
<dbReference type="PANTHER" id="PTHR30349">
    <property type="entry name" value="PHAGE INTEGRASE-RELATED"/>
    <property type="match status" value="1"/>
</dbReference>
<comment type="similarity">
    <text evidence="1">Belongs to the 'phage' integrase family.</text>
</comment>
<dbReference type="SUPFAM" id="SSF56349">
    <property type="entry name" value="DNA breaking-rejoining enzymes"/>
    <property type="match status" value="1"/>
</dbReference>
<keyword evidence="2" id="KW-0238">DNA-binding</keyword>
<dbReference type="Pfam" id="PF13102">
    <property type="entry name" value="Phage_int_SAM_5"/>
    <property type="match status" value="1"/>
</dbReference>
<protein>
    <submittedName>
        <fullName evidence="5">Integrase</fullName>
    </submittedName>
</protein>
<evidence type="ECO:0000256" key="3">
    <source>
        <dbReference type="ARBA" id="ARBA00023172"/>
    </source>
</evidence>
<keyword evidence="6" id="KW-1185">Reference proteome</keyword>
<dbReference type="GO" id="GO:0006310">
    <property type="term" value="P:DNA recombination"/>
    <property type="evidence" value="ECO:0007669"/>
    <property type="project" value="UniProtKB-KW"/>
</dbReference>
<dbReference type="InterPro" id="IPR002104">
    <property type="entry name" value="Integrase_catalytic"/>
</dbReference>
<proteinExistence type="inferred from homology"/>
<name>A0A8J2TUM6_9FLAO</name>
<dbReference type="InterPro" id="IPR013762">
    <property type="entry name" value="Integrase-like_cat_sf"/>
</dbReference>
<dbReference type="InterPro" id="IPR010998">
    <property type="entry name" value="Integrase_recombinase_N"/>
</dbReference>
<evidence type="ECO:0000313" key="5">
    <source>
        <dbReference type="EMBL" id="GFZ87012.1"/>
    </source>
</evidence>
<evidence type="ECO:0000256" key="2">
    <source>
        <dbReference type="ARBA" id="ARBA00023125"/>
    </source>
</evidence>
<dbReference type="Pfam" id="PF00589">
    <property type="entry name" value="Phage_integrase"/>
    <property type="match status" value="1"/>
</dbReference>
<dbReference type="PROSITE" id="PS51898">
    <property type="entry name" value="TYR_RECOMBINASE"/>
    <property type="match status" value="1"/>
</dbReference>
<dbReference type="InterPro" id="IPR011010">
    <property type="entry name" value="DNA_brk_join_enz"/>
</dbReference>
<accession>A0A8J2TUM6</accession>
<dbReference type="AlphaFoldDB" id="A0A8J2TUM6"/>
<keyword evidence="3" id="KW-0233">DNA recombination</keyword>
<dbReference type="CDD" id="cd01185">
    <property type="entry name" value="INTN1_C_like"/>
    <property type="match status" value="1"/>
</dbReference>
<dbReference type="EMBL" id="BMIC01000003">
    <property type="protein sequence ID" value="GFZ87012.1"/>
    <property type="molecule type" value="Genomic_DNA"/>
</dbReference>
<evidence type="ECO:0000256" key="1">
    <source>
        <dbReference type="ARBA" id="ARBA00008857"/>
    </source>
</evidence>